<evidence type="ECO:0000256" key="6">
    <source>
        <dbReference type="ARBA" id="ARBA00023014"/>
    </source>
</evidence>
<reference evidence="8 9" key="2">
    <citation type="submission" date="2020-05" db="EMBL/GenBank/DDBJ databases">
        <title>Draft genome sequence of Desulfovibrio sp. strainFSS-1.</title>
        <authorList>
            <person name="Shimoshige H."/>
            <person name="Kobayashi H."/>
            <person name="Maekawa T."/>
        </authorList>
    </citation>
    <scope>NUCLEOTIDE SEQUENCE [LARGE SCALE GENOMIC DNA]</scope>
    <source>
        <strain evidence="8 9">SIID29052-01</strain>
    </source>
</reference>
<evidence type="ECO:0000259" key="7">
    <source>
        <dbReference type="PROSITE" id="PS51379"/>
    </source>
</evidence>
<keyword evidence="9" id="KW-1185">Reference proteome</keyword>
<keyword evidence="3" id="KW-0479">Metal-binding</keyword>
<dbReference type="PANTHER" id="PTHR43545:SF6">
    <property type="entry name" value="FORMATE DEHYDROGENASE, NITRATE-INDUCIBLE, IRON-SULFUR SUBUNIT"/>
    <property type="match status" value="1"/>
</dbReference>
<dbReference type="AlphaFoldDB" id="A0A6V8LSD6"/>
<keyword evidence="2" id="KW-0004">4Fe-4S</keyword>
<comment type="caution">
    <text evidence="8">The sequence shown here is derived from an EMBL/GenBank/DDBJ whole genome shotgun (WGS) entry which is preliminary data.</text>
</comment>
<dbReference type="GO" id="GO:0051539">
    <property type="term" value="F:4 iron, 4 sulfur cluster binding"/>
    <property type="evidence" value="ECO:0007669"/>
    <property type="project" value="UniProtKB-KW"/>
</dbReference>
<evidence type="ECO:0000256" key="5">
    <source>
        <dbReference type="ARBA" id="ARBA00023004"/>
    </source>
</evidence>
<evidence type="ECO:0000313" key="9">
    <source>
        <dbReference type="Proteomes" id="UP000494245"/>
    </source>
</evidence>
<evidence type="ECO:0000313" key="8">
    <source>
        <dbReference type="EMBL" id="GFK93481.1"/>
    </source>
</evidence>
<evidence type="ECO:0000256" key="1">
    <source>
        <dbReference type="ARBA" id="ARBA00004196"/>
    </source>
</evidence>
<keyword evidence="5" id="KW-0408">Iron</keyword>
<dbReference type="RefSeq" id="WP_173082546.1">
    <property type="nucleotide sequence ID" value="NZ_BLTE01000004.1"/>
</dbReference>
<dbReference type="SUPFAM" id="SSF54862">
    <property type="entry name" value="4Fe-4S ferredoxins"/>
    <property type="match status" value="1"/>
</dbReference>
<protein>
    <submittedName>
        <fullName evidence="8">Formate dehydrogenase 2 subunit beta (Cytochrome c-553)</fullName>
    </submittedName>
</protein>
<reference evidence="8 9" key="1">
    <citation type="submission" date="2020-04" db="EMBL/GenBank/DDBJ databases">
        <authorList>
            <consortium name="Desulfovibrio sp. FSS-1 genome sequencing consortium"/>
            <person name="Shimoshige H."/>
            <person name="Kobayashi H."/>
            <person name="Maekawa T."/>
        </authorList>
    </citation>
    <scope>NUCLEOTIDE SEQUENCE [LARGE SCALE GENOMIC DNA]</scope>
    <source>
        <strain evidence="8 9">SIID29052-01</strain>
    </source>
</reference>
<dbReference type="GO" id="GO:0046872">
    <property type="term" value="F:metal ion binding"/>
    <property type="evidence" value="ECO:0007669"/>
    <property type="project" value="UniProtKB-KW"/>
</dbReference>
<keyword evidence="6" id="KW-0411">Iron-sulfur</keyword>
<dbReference type="EMBL" id="BLTE01000004">
    <property type="protein sequence ID" value="GFK93481.1"/>
    <property type="molecule type" value="Genomic_DNA"/>
</dbReference>
<comment type="subcellular location">
    <subcellularLocation>
        <location evidence="1">Cell envelope</location>
    </subcellularLocation>
</comment>
<dbReference type="PANTHER" id="PTHR43545">
    <property type="entry name" value="FORMATE DEHYDROGENASE, NITRATE-INDUCIBLE, IRON-SULFUR SUBUNIT"/>
    <property type="match status" value="1"/>
</dbReference>
<dbReference type="PROSITE" id="PS51379">
    <property type="entry name" value="4FE4S_FER_2"/>
    <property type="match status" value="1"/>
</dbReference>
<dbReference type="InterPro" id="IPR017896">
    <property type="entry name" value="4Fe4S_Fe-S-bd"/>
</dbReference>
<evidence type="ECO:0000256" key="3">
    <source>
        <dbReference type="ARBA" id="ARBA00022723"/>
    </source>
</evidence>
<organism evidence="8 9">
    <name type="scientific">Fundidesulfovibrio magnetotacticus</name>
    <dbReference type="NCBI Taxonomy" id="2730080"/>
    <lineage>
        <taxon>Bacteria</taxon>
        <taxon>Pseudomonadati</taxon>
        <taxon>Thermodesulfobacteriota</taxon>
        <taxon>Desulfovibrionia</taxon>
        <taxon>Desulfovibrionales</taxon>
        <taxon>Desulfovibrionaceae</taxon>
        <taxon>Fundidesulfovibrio</taxon>
    </lineage>
</organism>
<dbReference type="Pfam" id="PF13247">
    <property type="entry name" value="Fer4_11"/>
    <property type="match status" value="1"/>
</dbReference>
<dbReference type="InterPro" id="IPR051555">
    <property type="entry name" value="FDH_Electron_Transfer_Unit"/>
</dbReference>
<evidence type="ECO:0000256" key="2">
    <source>
        <dbReference type="ARBA" id="ARBA00022485"/>
    </source>
</evidence>
<sequence length="241" mass="26917">MPGKTFFVDLSRCTACRGCQVACKQWKQLPAEQTKNTGSHQNPPDLSAITLKVVRFKEVGNRGDDFKWLFLPDQCRHCVDAPCKDAGDGIVKDAITQDKETGAIIFTEKTKGLPFDTIKGACPYDIPRLDAKTKVISKCDMCNDRVLAGQLPACVKTCPTGAMNFGEREEMLAMAKKRFEEIKKTRPKAVLVDYDQVRVVFLTEYAPNLYHKTLMSDAEPRGLTRFAVLDKLLAPLRQARG</sequence>
<feature type="domain" description="4Fe-4S ferredoxin-type" evidence="7">
    <location>
        <begin position="4"/>
        <end position="34"/>
    </location>
</feature>
<dbReference type="Proteomes" id="UP000494245">
    <property type="component" value="Unassembled WGS sequence"/>
</dbReference>
<accession>A0A6V8LSD6</accession>
<dbReference type="GO" id="GO:0030313">
    <property type="term" value="C:cell envelope"/>
    <property type="evidence" value="ECO:0007669"/>
    <property type="project" value="UniProtKB-SubCell"/>
</dbReference>
<gene>
    <name evidence="8" type="ORF">NNJEOMEG_01314</name>
</gene>
<keyword evidence="4" id="KW-0677">Repeat</keyword>
<dbReference type="CDD" id="cd10559">
    <property type="entry name" value="W-FDH"/>
    <property type="match status" value="1"/>
</dbReference>
<dbReference type="Gene3D" id="3.30.70.20">
    <property type="match status" value="2"/>
</dbReference>
<proteinExistence type="predicted"/>
<name>A0A6V8LSD6_9BACT</name>
<evidence type="ECO:0000256" key="4">
    <source>
        <dbReference type="ARBA" id="ARBA00022737"/>
    </source>
</evidence>